<name>A0ABW1U3Y6_9BURK</name>
<feature type="region of interest" description="Disordered" evidence="1">
    <location>
        <begin position="21"/>
        <end position="49"/>
    </location>
</feature>
<proteinExistence type="predicted"/>
<evidence type="ECO:0000256" key="2">
    <source>
        <dbReference type="SAM" id="SignalP"/>
    </source>
</evidence>
<feature type="signal peptide" evidence="2">
    <location>
        <begin position="1"/>
        <end position="20"/>
    </location>
</feature>
<keyword evidence="2" id="KW-0732">Signal</keyword>
<dbReference type="Pfam" id="PF11604">
    <property type="entry name" value="CusF_Ec"/>
    <property type="match status" value="1"/>
</dbReference>
<dbReference type="RefSeq" id="WP_371440007.1">
    <property type="nucleotide sequence ID" value="NZ_JBHSRS010000084.1"/>
</dbReference>
<feature type="chain" id="PRO_5045181753" evidence="2">
    <location>
        <begin position="21"/>
        <end position="115"/>
    </location>
</feature>
<comment type="caution">
    <text evidence="3">The sequence shown here is derived from an EMBL/GenBank/DDBJ whole genome shotgun (WGS) entry which is preliminary data.</text>
</comment>
<evidence type="ECO:0000313" key="4">
    <source>
        <dbReference type="Proteomes" id="UP001596270"/>
    </source>
</evidence>
<dbReference type="Gene3D" id="2.40.50.320">
    <property type="entry name" value="Copper binding periplasmic protein CusF"/>
    <property type="match status" value="1"/>
</dbReference>
<dbReference type="InterPro" id="IPR042230">
    <property type="entry name" value="CusF_sf"/>
</dbReference>
<protein>
    <submittedName>
        <fullName evidence="3">Copper-binding protein</fullName>
    </submittedName>
</protein>
<evidence type="ECO:0000256" key="1">
    <source>
        <dbReference type="SAM" id="MobiDB-lite"/>
    </source>
</evidence>
<accession>A0ABW1U3Y6</accession>
<dbReference type="EMBL" id="JBHSRS010000084">
    <property type="protein sequence ID" value="MFC6284250.1"/>
    <property type="molecule type" value="Genomic_DNA"/>
</dbReference>
<feature type="compositionally biased region" description="Low complexity" evidence="1">
    <location>
        <begin position="21"/>
        <end position="30"/>
    </location>
</feature>
<dbReference type="Proteomes" id="UP001596270">
    <property type="component" value="Unassembled WGS sequence"/>
</dbReference>
<organism evidence="3 4">
    <name type="scientific">Polaromonas aquatica</name>
    <dbReference type="NCBI Taxonomy" id="332657"/>
    <lineage>
        <taxon>Bacteria</taxon>
        <taxon>Pseudomonadati</taxon>
        <taxon>Pseudomonadota</taxon>
        <taxon>Betaproteobacteria</taxon>
        <taxon>Burkholderiales</taxon>
        <taxon>Comamonadaceae</taxon>
        <taxon>Polaromonas</taxon>
    </lineage>
</organism>
<sequence length="115" mass="12375">MTSRHTLLLLAALLAGAAHAQTTAHMHTPASEPGKEVAQPAAELSEGEVRKVDKDAKKISIKHGELKNLDMPPMSMVFQVKDPALLDKVKAGDKIRFRAEKAGPAFVVTDIQLAQ</sequence>
<reference evidence="4" key="1">
    <citation type="journal article" date="2019" name="Int. J. Syst. Evol. Microbiol.">
        <title>The Global Catalogue of Microorganisms (GCM) 10K type strain sequencing project: providing services to taxonomists for standard genome sequencing and annotation.</title>
        <authorList>
            <consortium name="The Broad Institute Genomics Platform"/>
            <consortium name="The Broad Institute Genome Sequencing Center for Infectious Disease"/>
            <person name="Wu L."/>
            <person name="Ma J."/>
        </authorList>
    </citation>
    <scope>NUCLEOTIDE SEQUENCE [LARGE SCALE GENOMIC DNA]</scope>
    <source>
        <strain evidence="4">CCUG 39402</strain>
    </source>
</reference>
<dbReference type="InterPro" id="IPR021647">
    <property type="entry name" value="CusF_Ec"/>
</dbReference>
<keyword evidence="4" id="KW-1185">Reference proteome</keyword>
<gene>
    <name evidence="3" type="ORF">ACFQND_23730</name>
</gene>
<evidence type="ECO:0000313" key="3">
    <source>
        <dbReference type="EMBL" id="MFC6284250.1"/>
    </source>
</evidence>